<feature type="region of interest" description="Disordered" evidence="1">
    <location>
        <begin position="135"/>
        <end position="181"/>
    </location>
</feature>
<dbReference type="Pfam" id="PF15748">
    <property type="entry name" value="CCSAP"/>
    <property type="match status" value="1"/>
</dbReference>
<proteinExistence type="predicted"/>
<sequence>MVLRKSEYRKNFKWISSEKRHALWLENTLYRHDRRLREFGHQPLGWDSDPDDVPDSESEDCGLPPTKLRQRRLQLLEIAGERETPPPQRRRRRPRYPWAWGLGWFVCVSFFFSSSVLFISLVSVRRPQEVFTRDTATQTERDCGRERGPYVTDGGKEAASLPGRQSRQRTVSHGAGGASQRELRVHCPSHGPFENYGWADEVDTVSAKRTFNVGASTTEVYPSALMAARLRHRSPTPPPKRKTFRPQRPRSAPPKAHHHVWISEYRDQYQ</sequence>
<dbReference type="GO" id="GO:0036064">
    <property type="term" value="C:ciliary basal body"/>
    <property type="evidence" value="ECO:0007669"/>
    <property type="project" value="TreeGrafter"/>
</dbReference>
<feature type="compositionally biased region" description="Basic residues" evidence="1">
    <location>
        <begin position="229"/>
        <end position="248"/>
    </location>
</feature>
<dbReference type="GO" id="GO:1901673">
    <property type="term" value="P:regulation of mitotic spindle assembly"/>
    <property type="evidence" value="ECO:0007669"/>
    <property type="project" value="TreeGrafter"/>
</dbReference>
<keyword evidence="2" id="KW-1133">Transmembrane helix</keyword>
<keyword evidence="2" id="KW-0812">Transmembrane</keyword>
<dbReference type="AlphaFoldDB" id="A0A6B0V6M4"/>
<evidence type="ECO:0000256" key="1">
    <source>
        <dbReference type="SAM" id="MobiDB-lite"/>
    </source>
</evidence>
<dbReference type="PANTHER" id="PTHR31022">
    <property type="entry name" value="CENTRIOLE, CILIA AND SPINDLE-ASSOCIATED PROTEIN"/>
    <property type="match status" value="1"/>
</dbReference>
<name>A0A6B0V6M4_IXORI</name>
<dbReference type="GO" id="GO:0005819">
    <property type="term" value="C:spindle"/>
    <property type="evidence" value="ECO:0007669"/>
    <property type="project" value="TreeGrafter"/>
</dbReference>
<dbReference type="GO" id="GO:0008017">
    <property type="term" value="F:microtubule binding"/>
    <property type="evidence" value="ECO:0007669"/>
    <property type="project" value="TreeGrafter"/>
</dbReference>
<feature type="compositionally biased region" description="Basic and acidic residues" evidence="1">
    <location>
        <begin position="139"/>
        <end position="148"/>
    </location>
</feature>
<dbReference type="GO" id="GO:0005814">
    <property type="term" value="C:centriole"/>
    <property type="evidence" value="ECO:0007669"/>
    <property type="project" value="TreeGrafter"/>
</dbReference>
<keyword evidence="2" id="KW-0472">Membrane</keyword>
<dbReference type="PANTHER" id="PTHR31022:SF4">
    <property type="entry name" value="CENTRIOLE, CILIA AND SPINDLE-ASSOCIATED PROTEIN"/>
    <property type="match status" value="1"/>
</dbReference>
<evidence type="ECO:0000313" key="3">
    <source>
        <dbReference type="EMBL" id="MXU97465.1"/>
    </source>
</evidence>
<reference evidence="3" key="1">
    <citation type="submission" date="2019-12" db="EMBL/GenBank/DDBJ databases">
        <title>An insight into the sialome of adult female Ixodes ricinus ticks feeding for 6 days.</title>
        <authorList>
            <person name="Perner J."/>
            <person name="Ribeiro J.M.C."/>
        </authorList>
    </citation>
    <scope>NUCLEOTIDE SEQUENCE</scope>
    <source>
        <strain evidence="3">Semi-engorged</strain>
        <tissue evidence="3">Salivary glands</tissue>
    </source>
</reference>
<evidence type="ECO:0000256" key="2">
    <source>
        <dbReference type="SAM" id="Phobius"/>
    </source>
</evidence>
<dbReference type="InterPro" id="IPR029774">
    <property type="entry name" value="CSAP"/>
</dbReference>
<protein>
    <submittedName>
        <fullName evidence="3">Putative conserved protein with signal anchor</fullName>
    </submittedName>
</protein>
<feature type="transmembrane region" description="Helical" evidence="2">
    <location>
        <begin position="98"/>
        <end position="122"/>
    </location>
</feature>
<dbReference type="GO" id="GO:0035869">
    <property type="term" value="C:ciliary transition zone"/>
    <property type="evidence" value="ECO:0007669"/>
    <property type="project" value="TreeGrafter"/>
</dbReference>
<feature type="region of interest" description="Disordered" evidence="1">
    <location>
        <begin position="229"/>
        <end position="270"/>
    </location>
</feature>
<accession>A0A6B0V6M4</accession>
<dbReference type="EMBL" id="GIFC01015382">
    <property type="protein sequence ID" value="MXU97465.1"/>
    <property type="molecule type" value="Transcribed_RNA"/>
</dbReference>
<organism evidence="3">
    <name type="scientific">Ixodes ricinus</name>
    <name type="common">Common tick</name>
    <name type="synonym">Acarus ricinus</name>
    <dbReference type="NCBI Taxonomy" id="34613"/>
    <lineage>
        <taxon>Eukaryota</taxon>
        <taxon>Metazoa</taxon>
        <taxon>Ecdysozoa</taxon>
        <taxon>Arthropoda</taxon>
        <taxon>Chelicerata</taxon>
        <taxon>Arachnida</taxon>
        <taxon>Acari</taxon>
        <taxon>Parasitiformes</taxon>
        <taxon>Ixodida</taxon>
        <taxon>Ixodoidea</taxon>
        <taxon>Ixodidae</taxon>
        <taxon>Ixodinae</taxon>
        <taxon>Ixodes</taxon>
    </lineage>
</organism>